<dbReference type="SFLD" id="SFLDG01135">
    <property type="entry name" value="C1.5.6:_HAD__Beta-PGM__Phospha"/>
    <property type="match status" value="1"/>
</dbReference>
<evidence type="ECO:0000313" key="5">
    <source>
        <dbReference type="EMBL" id="BBF24151.1"/>
    </source>
</evidence>
<dbReference type="InterPro" id="IPR006439">
    <property type="entry name" value="HAD-SF_hydro_IA"/>
</dbReference>
<organism evidence="5 6">
    <name type="scientific">Sutterella megalosphaeroides</name>
    <dbReference type="NCBI Taxonomy" id="2494234"/>
    <lineage>
        <taxon>Bacteria</taxon>
        <taxon>Pseudomonadati</taxon>
        <taxon>Pseudomonadota</taxon>
        <taxon>Betaproteobacteria</taxon>
        <taxon>Burkholderiales</taxon>
        <taxon>Sutterellaceae</taxon>
        <taxon>Sutterella</taxon>
    </lineage>
</organism>
<dbReference type="RefSeq" id="WP_120177693.1">
    <property type="nucleotide sequence ID" value="NZ_AP018786.1"/>
</dbReference>
<dbReference type="GO" id="GO:0046872">
    <property type="term" value="F:metal ion binding"/>
    <property type="evidence" value="ECO:0007669"/>
    <property type="project" value="UniProtKB-KW"/>
</dbReference>
<dbReference type="InterPro" id="IPR036412">
    <property type="entry name" value="HAD-like_sf"/>
</dbReference>
<dbReference type="SFLD" id="SFLDG01129">
    <property type="entry name" value="C1.5:_HAD__Beta-PGM__Phosphata"/>
    <property type="match status" value="1"/>
</dbReference>
<dbReference type="InterPro" id="IPR050155">
    <property type="entry name" value="HAD-like_hydrolase_sf"/>
</dbReference>
<dbReference type="EMBL" id="AP018786">
    <property type="protein sequence ID" value="BBF24151.1"/>
    <property type="molecule type" value="Genomic_DNA"/>
</dbReference>
<keyword evidence="1" id="KW-0479">Metal-binding</keyword>
<dbReference type="InterPro" id="IPR041492">
    <property type="entry name" value="HAD_2"/>
</dbReference>
<dbReference type="PRINTS" id="PR00413">
    <property type="entry name" value="HADHALOGNASE"/>
</dbReference>
<dbReference type="PANTHER" id="PTHR43434:SF23">
    <property type="entry name" value="PHOSPHOGLYCOLATE PHOSPHATASE"/>
    <property type="match status" value="1"/>
</dbReference>
<protein>
    <submittedName>
        <fullName evidence="5">Phosphoglycolate phosphatase, bacterial</fullName>
    </submittedName>
</protein>
<dbReference type="Gene3D" id="1.10.150.240">
    <property type="entry name" value="Putative phosphatase, domain 2"/>
    <property type="match status" value="1"/>
</dbReference>
<keyword evidence="6" id="KW-1185">Reference proteome</keyword>
<dbReference type="Proteomes" id="UP000271003">
    <property type="component" value="Chromosome"/>
</dbReference>
<dbReference type="GO" id="GO:0006281">
    <property type="term" value="P:DNA repair"/>
    <property type="evidence" value="ECO:0007669"/>
    <property type="project" value="TreeGrafter"/>
</dbReference>
<evidence type="ECO:0000256" key="3">
    <source>
        <dbReference type="ARBA" id="ARBA00022842"/>
    </source>
</evidence>
<dbReference type="GO" id="GO:0008967">
    <property type="term" value="F:phosphoglycolate phosphatase activity"/>
    <property type="evidence" value="ECO:0007669"/>
    <property type="project" value="TreeGrafter"/>
</dbReference>
<dbReference type="InterPro" id="IPR023214">
    <property type="entry name" value="HAD_sf"/>
</dbReference>
<dbReference type="AlphaFoldDB" id="A0A2Z6IC85"/>
<dbReference type="NCBIfam" id="TIGR01549">
    <property type="entry name" value="HAD-SF-IA-v1"/>
    <property type="match status" value="1"/>
</dbReference>
<name>A0A2Z6IC85_9BURK</name>
<dbReference type="Pfam" id="PF13419">
    <property type="entry name" value="HAD_2"/>
    <property type="match status" value="1"/>
</dbReference>
<evidence type="ECO:0000256" key="4">
    <source>
        <dbReference type="ARBA" id="ARBA00023277"/>
    </source>
</evidence>
<sequence length="223" mass="23745">MISTLIFDLDGTLVDTAPDLALAANLIRTARGMEPLPEAELRPFATRGATGLLGAALGVEPTDPEFPALREEFLKNYAANFTVKSRPFPGIPALLEALRQGGATLAVATNKQAVFASAILRDLALAPYFESILSSDSPGCAMKPRPDTILRTLETLGADPATTIYVGDDPVDLEASRRAGVRAALVDWGYARVDLHALDADVVVLSPEELLRYLLSEGFGPAR</sequence>
<dbReference type="PANTHER" id="PTHR43434">
    <property type="entry name" value="PHOSPHOGLYCOLATE PHOSPHATASE"/>
    <property type="match status" value="1"/>
</dbReference>
<reference evidence="5 6" key="1">
    <citation type="journal article" date="2018" name="Int. J. Syst. Evol. Microbiol.">
        <title>Mesosutterella multiformis gen. nov., sp. nov., a member of the family Sutterellaceae and Sutterella megalosphaeroides sp. nov., isolated from human faeces.</title>
        <authorList>
            <person name="Sakamoto M."/>
            <person name="Ikeyama N."/>
            <person name="Kunihiro T."/>
            <person name="Iino T."/>
            <person name="Yuki M."/>
            <person name="Ohkuma M."/>
        </authorList>
    </citation>
    <scope>NUCLEOTIDE SEQUENCE [LARGE SCALE GENOMIC DNA]</scope>
    <source>
        <strain evidence="5 6">6FBBBH3</strain>
    </source>
</reference>
<evidence type="ECO:0000256" key="1">
    <source>
        <dbReference type="ARBA" id="ARBA00022723"/>
    </source>
</evidence>
<keyword evidence="4" id="KW-0119">Carbohydrate metabolism</keyword>
<gene>
    <name evidence="5" type="ORF">SUTMEG_20420</name>
</gene>
<accession>A0A2Z6IC85</accession>
<dbReference type="SUPFAM" id="SSF56784">
    <property type="entry name" value="HAD-like"/>
    <property type="match status" value="1"/>
</dbReference>
<evidence type="ECO:0000256" key="2">
    <source>
        <dbReference type="ARBA" id="ARBA00022801"/>
    </source>
</evidence>
<evidence type="ECO:0000313" key="6">
    <source>
        <dbReference type="Proteomes" id="UP000271003"/>
    </source>
</evidence>
<keyword evidence="2" id="KW-0378">Hydrolase</keyword>
<dbReference type="GO" id="GO:0005829">
    <property type="term" value="C:cytosol"/>
    <property type="evidence" value="ECO:0007669"/>
    <property type="project" value="TreeGrafter"/>
</dbReference>
<dbReference type="KEGG" id="sutt:SUTMEG_20420"/>
<dbReference type="SFLD" id="SFLDS00003">
    <property type="entry name" value="Haloacid_Dehalogenase"/>
    <property type="match status" value="1"/>
</dbReference>
<proteinExistence type="predicted"/>
<keyword evidence="3" id="KW-0460">Magnesium</keyword>
<dbReference type="InterPro" id="IPR023198">
    <property type="entry name" value="PGP-like_dom2"/>
</dbReference>
<dbReference type="OrthoDB" id="9776368at2"/>
<dbReference type="Gene3D" id="3.40.50.1000">
    <property type="entry name" value="HAD superfamily/HAD-like"/>
    <property type="match status" value="1"/>
</dbReference>